<feature type="domain" description="Glucose-methanol-choline oxidoreductase C-terminal" evidence="7">
    <location>
        <begin position="432"/>
        <end position="560"/>
    </location>
</feature>
<gene>
    <name evidence="8" type="ORF">V5O48_008669</name>
</gene>
<reference evidence="8 9" key="1">
    <citation type="submission" date="2024-02" db="EMBL/GenBank/DDBJ databases">
        <title>A draft genome for the cacao thread blight pathogen Marasmius crinis-equi.</title>
        <authorList>
            <person name="Cohen S.P."/>
            <person name="Baruah I.K."/>
            <person name="Amoako-Attah I."/>
            <person name="Bukari Y."/>
            <person name="Meinhardt L.W."/>
            <person name="Bailey B.A."/>
        </authorList>
    </citation>
    <scope>NUCLEOTIDE SEQUENCE [LARGE SCALE GENOMIC DNA]</scope>
    <source>
        <strain evidence="8 9">GH-76</strain>
    </source>
</reference>
<evidence type="ECO:0000259" key="7">
    <source>
        <dbReference type="Pfam" id="PF05199"/>
    </source>
</evidence>
<keyword evidence="9" id="KW-1185">Reference proteome</keyword>
<evidence type="ECO:0008006" key="10">
    <source>
        <dbReference type="Google" id="ProtNLM"/>
    </source>
</evidence>
<dbReference type="Gene3D" id="3.50.50.60">
    <property type="entry name" value="FAD/NAD(P)-binding domain"/>
    <property type="match status" value="1"/>
</dbReference>
<evidence type="ECO:0000256" key="2">
    <source>
        <dbReference type="ARBA" id="ARBA00010790"/>
    </source>
</evidence>
<dbReference type="PANTHER" id="PTHR11552:SF147">
    <property type="entry name" value="CHOLINE DEHYDROGENASE, MITOCHONDRIAL"/>
    <property type="match status" value="1"/>
</dbReference>
<dbReference type="Proteomes" id="UP001465976">
    <property type="component" value="Unassembled WGS sequence"/>
</dbReference>
<proteinExistence type="inferred from homology"/>
<dbReference type="Gene3D" id="3.30.560.10">
    <property type="entry name" value="Glucose Oxidase, domain 3"/>
    <property type="match status" value="1"/>
</dbReference>
<dbReference type="InterPro" id="IPR000172">
    <property type="entry name" value="GMC_OxRdtase_N"/>
</dbReference>
<protein>
    <recommendedName>
        <fullName evidence="10">Aryl-alcohol oxidase</fullName>
    </recommendedName>
</protein>
<comment type="cofactor">
    <cofactor evidence="1">
        <name>FAD</name>
        <dbReference type="ChEBI" id="CHEBI:57692"/>
    </cofactor>
</comment>
<dbReference type="Pfam" id="PF05199">
    <property type="entry name" value="GMC_oxred_C"/>
    <property type="match status" value="1"/>
</dbReference>
<dbReference type="PANTHER" id="PTHR11552">
    <property type="entry name" value="GLUCOSE-METHANOL-CHOLINE GMC OXIDOREDUCTASE"/>
    <property type="match status" value="1"/>
</dbReference>
<dbReference type="InterPro" id="IPR036188">
    <property type="entry name" value="FAD/NAD-bd_sf"/>
</dbReference>
<dbReference type="Pfam" id="PF00732">
    <property type="entry name" value="GMC_oxred_N"/>
    <property type="match status" value="1"/>
</dbReference>
<organism evidence="8 9">
    <name type="scientific">Marasmius crinis-equi</name>
    <dbReference type="NCBI Taxonomy" id="585013"/>
    <lineage>
        <taxon>Eukaryota</taxon>
        <taxon>Fungi</taxon>
        <taxon>Dikarya</taxon>
        <taxon>Basidiomycota</taxon>
        <taxon>Agaricomycotina</taxon>
        <taxon>Agaricomycetes</taxon>
        <taxon>Agaricomycetidae</taxon>
        <taxon>Agaricales</taxon>
        <taxon>Marasmiineae</taxon>
        <taxon>Marasmiaceae</taxon>
        <taxon>Marasmius</taxon>
    </lineage>
</organism>
<dbReference type="InterPro" id="IPR012132">
    <property type="entry name" value="GMC_OxRdtase"/>
</dbReference>
<evidence type="ECO:0000313" key="9">
    <source>
        <dbReference type="Proteomes" id="UP001465976"/>
    </source>
</evidence>
<keyword evidence="5" id="KW-0732">Signal</keyword>
<evidence type="ECO:0000256" key="5">
    <source>
        <dbReference type="SAM" id="SignalP"/>
    </source>
</evidence>
<comment type="caution">
    <text evidence="8">The sequence shown here is derived from an EMBL/GenBank/DDBJ whole genome shotgun (WGS) entry which is preliminary data.</text>
</comment>
<name>A0ABR3FDE6_9AGAR</name>
<keyword evidence="3" id="KW-0285">Flavoprotein</keyword>
<dbReference type="PIRSF" id="PIRSF000137">
    <property type="entry name" value="Alcohol_oxidase"/>
    <property type="match status" value="1"/>
</dbReference>
<accession>A0ABR3FDE6</accession>
<comment type="similarity">
    <text evidence="2">Belongs to the GMC oxidoreductase family.</text>
</comment>
<evidence type="ECO:0000256" key="3">
    <source>
        <dbReference type="ARBA" id="ARBA00022630"/>
    </source>
</evidence>
<dbReference type="SUPFAM" id="SSF54373">
    <property type="entry name" value="FAD-linked reductases, C-terminal domain"/>
    <property type="match status" value="1"/>
</dbReference>
<dbReference type="InterPro" id="IPR007867">
    <property type="entry name" value="GMC_OxRtase_C"/>
</dbReference>
<feature type="chain" id="PRO_5045280455" description="Aryl-alcohol oxidase" evidence="5">
    <location>
        <begin position="19"/>
        <end position="576"/>
    </location>
</feature>
<evidence type="ECO:0000256" key="4">
    <source>
        <dbReference type="ARBA" id="ARBA00022827"/>
    </source>
</evidence>
<evidence type="ECO:0000313" key="8">
    <source>
        <dbReference type="EMBL" id="KAL0573286.1"/>
    </source>
</evidence>
<dbReference type="SUPFAM" id="SSF51905">
    <property type="entry name" value="FAD/NAD(P)-binding domain"/>
    <property type="match status" value="1"/>
</dbReference>
<dbReference type="EMBL" id="JBAHYK010000520">
    <property type="protein sequence ID" value="KAL0573286.1"/>
    <property type="molecule type" value="Genomic_DNA"/>
</dbReference>
<sequence length="576" mass="63216">MQLRNCLWNLVFAYQASAAIYHSFDELKQNSFDFVIVGGGVAGNVLANRLPENPFWSVLVIEAGGPIDNVTELMIPAMAPRVAPNTRFDWNFSTTPQTALNNRSIPVARGFALGGSSSINFMVYTRGPADDFNRLASITGDEGWSWKNILPYIAKNENFNSPANGNTTQFDPSVHSFTGINSVSLAGFPHPDIENRVIQATQESAEFPFRHDMNSGNHLGIGWTQETVKDGKRSSSAVSYLGPQFIGRPNLNVLVNARVTRLLTREEGSVAFTRVELTQDAGNSFQQVTATKEIILSARSLMSPHVLLHSGIGDSEDLTTLGIKTVHHLPSVGKNLTEHPFVPNSFQVNSNNTPDNAARDPALAQQILDEWTANKTGPLVDAPPVMIGWLRANESHEIFDRFGDPSAGNNSAHFEFVFGRLYRTHTFSITGGTLRLNTSNPLDNPLIDYQMLSSEFDRFILREAIRSARRLLSLPAWNGFILSATTNATTDEELDQYFAQNARGIAHPVSTAAMSPRGASWGVVDPDFKVKGVGRLRVVDASTFPKIPTAHTQAPTYILAERAADLIKETWFGDTS</sequence>
<keyword evidence="4" id="KW-0274">FAD</keyword>
<evidence type="ECO:0000259" key="6">
    <source>
        <dbReference type="Pfam" id="PF00732"/>
    </source>
</evidence>
<feature type="domain" description="Glucose-methanol-choline oxidoreductase N-terminal" evidence="6">
    <location>
        <begin position="32"/>
        <end position="340"/>
    </location>
</feature>
<evidence type="ECO:0000256" key="1">
    <source>
        <dbReference type="ARBA" id="ARBA00001974"/>
    </source>
</evidence>
<feature type="signal peptide" evidence="5">
    <location>
        <begin position="1"/>
        <end position="18"/>
    </location>
</feature>